<evidence type="ECO:0000259" key="9">
    <source>
        <dbReference type="PROSITE" id="PS51282"/>
    </source>
</evidence>
<dbReference type="Pfam" id="PF08783">
    <property type="entry name" value="DWNN"/>
    <property type="match status" value="1"/>
</dbReference>
<dbReference type="PANTHER" id="PTHR15439:SF6">
    <property type="entry name" value="OS03G0659400 PROTEIN"/>
    <property type="match status" value="1"/>
</dbReference>
<dbReference type="SMART" id="SM00343">
    <property type="entry name" value="ZnF_C2HC"/>
    <property type="match status" value="2"/>
</dbReference>
<keyword evidence="4" id="KW-0862">Zinc</keyword>
<evidence type="ECO:0000313" key="10">
    <source>
        <dbReference type="EMBL" id="KQK13891.1"/>
    </source>
</evidence>
<dbReference type="Pfam" id="PF13696">
    <property type="entry name" value="zf-CCHC_2"/>
    <property type="match status" value="2"/>
</dbReference>
<evidence type="ECO:0000256" key="5">
    <source>
        <dbReference type="ARBA" id="ARBA00023242"/>
    </source>
</evidence>
<dbReference type="FunCoup" id="A0A0Q3J7T6">
    <property type="interactions" value="191"/>
</dbReference>
<feature type="compositionally biased region" description="Basic residues" evidence="7">
    <location>
        <begin position="614"/>
        <end position="626"/>
    </location>
</feature>
<feature type="domain" description="CCHC-type" evidence="8">
    <location>
        <begin position="204"/>
        <end position="218"/>
    </location>
</feature>
<dbReference type="PROSITE" id="PS50158">
    <property type="entry name" value="ZF_CCHC"/>
    <property type="match status" value="2"/>
</dbReference>
<dbReference type="RefSeq" id="XP_003561576.1">
    <property type="nucleotide sequence ID" value="XM_003561528.4"/>
</dbReference>
<dbReference type="Proteomes" id="UP000008810">
    <property type="component" value="Chromosome 1"/>
</dbReference>
<evidence type="ECO:0000313" key="12">
    <source>
        <dbReference type="Proteomes" id="UP000008810"/>
    </source>
</evidence>
<dbReference type="GO" id="GO:0003676">
    <property type="term" value="F:nucleic acid binding"/>
    <property type="evidence" value="ECO:0007669"/>
    <property type="project" value="InterPro"/>
</dbReference>
<feature type="region of interest" description="Disordered" evidence="7">
    <location>
        <begin position="333"/>
        <end position="361"/>
    </location>
</feature>
<dbReference type="InterPro" id="IPR013083">
    <property type="entry name" value="Znf_RING/FYVE/PHD"/>
</dbReference>
<keyword evidence="2" id="KW-0479">Metal-binding</keyword>
<gene>
    <name evidence="11" type="primary">LOC100831001</name>
    <name evidence="10" type="ORF">BRADI_1g13180v3</name>
</gene>
<organism evidence="10">
    <name type="scientific">Brachypodium distachyon</name>
    <name type="common">Purple false brome</name>
    <name type="synonym">Trachynia distachya</name>
    <dbReference type="NCBI Taxonomy" id="15368"/>
    <lineage>
        <taxon>Eukaryota</taxon>
        <taxon>Viridiplantae</taxon>
        <taxon>Streptophyta</taxon>
        <taxon>Embryophyta</taxon>
        <taxon>Tracheophyta</taxon>
        <taxon>Spermatophyta</taxon>
        <taxon>Magnoliopsida</taxon>
        <taxon>Liliopsida</taxon>
        <taxon>Poales</taxon>
        <taxon>Poaceae</taxon>
        <taxon>BOP clade</taxon>
        <taxon>Pooideae</taxon>
        <taxon>Stipodae</taxon>
        <taxon>Brachypodieae</taxon>
        <taxon>Brachypodium</taxon>
    </lineage>
</organism>
<dbReference type="GO" id="GO:0016567">
    <property type="term" value="P:protein ubiquitination"/>
    <property type="evidence" value="ECO:0000318"/>
    <property type="project" value="GO_Central"/>
</dbReference>
<dbReference type="InterPro" id="IPR001878">
    <property type="entry name" value="Znf_CCHC"/>
</dbReference>
<dbReference type="SUPFAM" id="SSF57756">
    <property type="entry name" value="Retrovirus zinc finger-like domains"/>
    <property type="match status" value="1"/>
</dbReference>
<dbReference type="GeneID" id="100831001"/>
<proteinExistence type="predicted"/>
<dbReference type="SMART" id="SM01180">
    <property type="entry name" value="DWNN"/>
    <property type="match status" value="1"/>
</dbReference>
<dbReference type="GO" id="GO:0006511">
    <property type="term" value="P:ubiquitin-dependent protein catabolic process"/>
    <property type="evidence" value="ECO:0000318"/>
    <property type="project" value="GO_Central"/>
</dbReference>
<dbReference type="EnsemblPlants" id="KQK13891">
    <property type="protein sequence ID" value="KQK13891"/>
    <property type="gene ID" value="BRADI_1g13180v3"/>
</dbReference>
<comment type="subcellular location">
    <subcellularLocation>
        <location evidence="1">Nucleus</location>
    </subcellularLocation>
</comment>
<dbReference type="GO" id="GO:0008270">
    <property type="term" value="F:zinc ion binding"/>
    <property type="evidence" value="ECO:0007669"/>
    <property type="project" value="UniProtKB-KW"/>
</dbReference>
<keyword evidence="12" id="KW-1185">Reference proteome</keyword>
<evidence type="ECO:0000256" key="4">
    <source>
        <dbReference type="ARBA" id="ARBA00022833"/>
    </source>
</evidence>
<feature type="compositionally biased region" description="Polar residues" evidence="7">
    <location>
        <begin position="351"/>
        <end position="361"/>
    </location>
</feature>
<sequence length="696" mass="76694">MGVVYYKYKSAKETYSVPIPYSFISVSELKQLILTSNRHGHGRTRGRGPREDIAISNAQTGEEYADENAMVPQNVTVLVRRTAGQMSENIVLFSSRIVIEDGSVASNKSVITESASKSCSSTEVQDEDAAIAAVIYAAELKWEEQSSKRGQGGGRFTSGRHYGHGPLEGEAPPPGYVCRSCGVPGHFIQHCPQENQKPPPGYTCFRCRIPGHFIQHCPTIGDLKFDNYNKVSRSLAPVVSANPVDGIPSALAPAASVSVVDDLPAELHCRLCNKVMADAVLTSKCCFDSFCDKCIRDYIITQSKCICGVKVLADDLIPNHTLRSTISNLLATRTSSTTSGTGKHRSSSGSNPDPKSQSHITSTALERDMKQCTDNQLSSASPDGGVQVATEDNKVSWAQENLDQKSKAEDSARCSVQKAVPSANALKLKDVSESTLKNSTISGALEAKVARTDQLKKKRKKADSTKIVHSNNANYGYNVPFDPAYSNSGYNVPFDPAYSNAFNSGYPWVTEPYMYGAMGMAYGGYPMGPFGANPFGNIPPQALAMQGYPASYQNWENHSALQREAETSARSRQIGMSKDSAPQPRPSEHSHRLASPLRRESRNRSPLNAESRSRSPHRRESRNRSRSRPERDHGRYDRDSNDYDEDHQSRKRIRLSSPMDDDKQSKRRSRHSSSDDEQNFKRQWGRRSSVIMATRS</sequence>
<evidence type="ECO:0000256" key="6">
    <source>
        <dbReference type="PROSITE-ProRule" id="PRU00047"/>
    </source>
</evidence>
<feature type="compositionally biased region" description="Basic and acidic residues" evidence="7">
    <location>
        <begin position="627"/>
        <end position="641"/>
    </location>
</feature>
<keyword evidence="5" id="KW-0539">Nucleus</keyword>
<dbReference type="EMBL" id="CM000880">
    <property type="protein sequence ID" value="KQK13891.1"/>
    <property type="molecule type" value="Genomic_DNA"/>
</dbReference>
<dbReference type="Gramene" id="KQK13891">
    <property type="protein sequence ID" value="KQK13891"/>
    <property type="gene ID" value="BRADI_1g13180v3"/>
</dbReference>
<dbReference type="OrthoDB" id="106784at2759"/>
<dbReference type="GO" id="GO:0005634">
    <property type="term" value="C:nucleus"/>
    <property type="evidence" value="ECO:0000318"/>
    <property type="project" value="GO_Central"/>
</dbReference>
<dbReference type="AlphaFoldDB" id="A0A0Q3J7T6"/>
<dbReference type="PANTHER" id="PTHR15439">
    <property type="entry name" value="RETINOBLASTOMA-BINDING PROTEIN 6"/>
    <property type="match status" value="1"/>
</dbReference>
<evidence type="ECO:0008006" key="13">
    <source>
        <dbReference type="Google" id="ProtNLM"/>
    </source>
</evidence>
<dbReference type="KEGG" id="bdi:100831001"/>
<protein>
    <recommendedName>
        <fullName evidence="13">DWNN domain-containing protein</fullName>
    </recommendedName>
</protein>
<dbReference type="GO" id="GO:0061630">
    <property type="term" value="F:ubiquitin protein ligase activity"/>
    <property type="evidence" value="ECO:0000318"/>
    <property type="project" value="GO_Central"/>
</dbReference>
<dbReference type="SUPFAM" id="SSF57850">
    <property type="entry name" value="RING/U-box"/>
    <property type="match status" value="1"/>
</dbReference>
<accession>A0A0Q3J7T6</accession>
<evidence type="ECO:0000256" key="2">
    <source>
        <dbReference type="ARBA" id="ARBA00022723"/>
    </source>
</evidence>
<evidence type="ECO:0000256" key="3">
    <source>
        <dbReference type="ARBA" id="ARBA00022771"/>
    </source>
</evidence>
<feature type="region of interest" description="Disordered" evidence="7">
    <location>
        <begin position="561"/>
        <end position="696"/>
    </location>
</feature>
<dbReference type="InterPro" id="IPR033489">
    <property type="entry name" value="RBBP6"/>
</dbReference>
<evidence type="ECO:0000313" key="11">
    <source>
        <dbReference type="EnsemblPlants" id="KQK13891"/>
    </source>
</evidence>
<dbReference type="Gene3D" id="3.30.40.10">
    <property type="entry name" value="Zinc/RING finger domain, C3HC4 (zinc finger)"/>
    <property type="match status" value="1"/>
</dbReference>
<dbReference type="InterPro" id="IPR014891">
    <property type="entry name" value="DWNN_domain"/>
</dbReference>
<dbReference type="InterPro" id="IPR036875">
    <property type="entry name" value="Znf_CCHC_sf"/>
</dbReference>
<reference evidence="11" key="3">
    <citation type="submission" date="2018-08" db="UniProtKB">
        <authorList>
            <consortium name="EnsemblPlants"/>
        </authorList>
    </citation>
    <scope>IDENTIFICATION</scope>
    <source>
        <strain evidence="11">cv. Bd21</strain>
    </source>
</reference>
<name>A0A0Q3J7T6_BRADI</name>
<reference evidence="10" key="2">
    <citation type="submission" date="2017-06" db="EMBL/GenBank/DDBJ databases">
        <title>WGS assembly of Brachypodium distachyon.</title>
        <authorList>
            <consortium name="The International Brachypodium Initiative"/>
            <person name="Lucas S."/>
            <person name="Harmon-Smith M."/>
            <person name="Lail K."/>
            <person name="Tice H."/>
            <person name="Grimwood J."/>
            <person name="Bruce D."/>
            <person name="Barry K."/>
            <person name="Shu S."/>
            <person name="Lindquist E."/>
            <person name="Wang M."/>
            <person name="Pitluck S."/>
            <person name="Vogel J.P."/>
            <person name="Garvin D.F."/>
            <person name="Mockler T.C."/>
            <person name="Schmutz J."/>
            <person name="Rokhsar D."/>
            <person name="Bevan M.W."/>
        </authorList>
    </citation>
    <scope>NUCLEOTIDE SEQUENCE</scope>
    <source>
        <strain evidence="10">Bd21</strain>
    </source>
</reference>
<evidence type="ECO:0000259" key="8">
    <source>
        <dbReference type="PROSITE" id="PS50158"/>
    </source>
</evidence>
<dbReference type="PROSITE" id="PS51282">
    <property type="entry name" value="DWNN"/>
    <property type="match status" value="1"/>
</dbReference>
<dbReference type="STRING" id="15368.A0A0Q3J7T6"/>
<dbReference type="Gene3D" id="3.10.20.90">
    <property type="entry name" value="Phosphatidylinositol 3-kinase Catalytic Subunit, Chain A, domain 1"/>
    <property type="match status" value="1"/>
</dbReference>
<dbReference type="GO" id="GO:0006397">
    <property type="term" value="P:mRNA processing"/>
    <property type="evidence" value="ECO:0007669"/>
    <property type="project" value="InterPro"/>
</dbReference>
<feature type="compositionally biased region" description="Basic and acidic residues" evidence="7">
    <location>
        <begin position="586"/>
        <end position="603"/>
    </location>
</feature>
<evidence type="ECO:0000256" key="7">
    <source>
        <dbReference type="SAM" id="MobiDB-lite"/>
    </source>
</evidence>
<feature type="domain" description="DWNN" evidence="9">
    <location>
        <begin position="4"/>
        <end position="83"/>
    </location>
</feature>
<keyword evidence="3 6" id="KW-0863">Zinc-finger</keyword>
<dbReference type="InterPro" id="IPR025829">
    <property type="entry name" value="Zn_knuckle_CX2CX3GHX4C"/>
</dbReference>
<dbReference type="Gene3D" id="4.10.60.10">
    <property type="entry name" value="Zinc finger, CCHC-type"/>
    <property type="match status" value="2"/>
</dbReference>
<reference evidence="10 11" key="1">
    <citation type="journal article" date="2010" name="Nature">
        <title>Genome sequencing and analysis of the model grass Brachypodium distachyon.</title>
        <authorList>
            <consortium name="International Brachypodium Initiative"/>
        </authorList>
    </citation>
    <scope>NUCLEOTIDE SEQUENCE [LARGE SCALE GENOMIC DNA]</scope>
    <source>
        <strain evidence="10 11">Bd21</strain>
    </source>
</reference>
<dbReference type="CDD" id="cd16620">
    <property type="entry name" value="vRING-HC-C4C4_RBBP6"/>
    <property type="match status" value="1"/>
</dbReference>
<evidence type="ECO:0000256" key="1">
    <source>
        <dbReference type="ARBA" id="ARBA00004123"/>
    </source>
</evidence>
<feature type="domain" description="CCHC-type" evidence="8">
    <location>
        <begin position="178"/>
        <end position="193"/>
    </location>
</feature>
<dbReference type="ExpressionAtlas" id="A0A0Q3J7T6">
    <property type="expression patterns" value="differential"/>
</dbReference>